<name>A0A7H9AKL2_9FLAO</name>
<evidence type="ECO:0000313" key="3">
    <source>
        <dbReference type="EMBL" id="QLG44009.1"/>
    </source>
</evidence>
<feature type="transmembrane region" description="Helical" evidence="1">
    <location>
        <begin position="59"/>
        <end position="79"/>
    </location>
</feature>
<feature type="transmembrane region" description="Helical" evidence="1">
    <location>
        <begin position="21"/>
        <end position="39"/>
    </location>
</feature>
<gene>
    <name evidence="3" type="ORF">HYG79_01130</name>
</gene>
<feature type="domain" description="2TM" evidence="2">
    <location>
        <begin position="10"/>
        <end position="104"/>
    </location>
</feature>
<organism evidence="3 4">
    <name type="scientific">Costertonia aggregata</name>
    <dbReference type="NCBI Taxonomy" id="343403"/>
    <lineage>
        <taxon>Bacteria</taxon>
        <taxon>Pseudomonadati</taxon>
        <taxon>Bacteroidota</taxon>
        <taxon>Flavobacteriia</taxon>
        <taxon>Flavobacteriales</taxon>
        <taxon>Flavobacteriaceae</taxon>
        <taxon>Costertonia</taxon>
    </lineage>
</organism>
<evidence type="ECO:0000256" key="1">
    <source>
        <dbReference type="SAM" id="Phobius"/>
    </source>
</evidence>
<keyword evidence="1" id="KW-0812">Transmembrane</keyword>
<accession>A0A7H9AKL2</accession>
<dbReference type="RefSeq" id="WP_179240345.1">
    <property type="nucleotide sequence ID" value="NZ_CP058595.1"/>
</dbReference>
<dbReference type="KEGG" id="cagg:HYG79_01130"/>
<protein>
    <submittedName>
        <fullName evidence="3">2TM domain-containing protein</fullName>
    </submittedName>
</protein>
<keyword evidence="1" id="KW-1133">Transmembrane helix</keyword>
<dbReference type="EMBL" id="CP058595">
    <property type="protein sequence ID" value="QLG44009.1"/>
    <property type="molecule type" value="Genomic_DNA"/>
</dbReference>
<keyword evidence="4" id="KW-1185">Reference proteome</keyword>
<reference evidence="3 4" key="1">
    <citation type="journal article" date="2006" name="Int. J. Syst. Evol. Microbiol.">
        <title>Costertonia aggregata gen. nov., sp. nov., a mesophilic marine bacterium of the family Flavobacteriaceae, isolated from a mature biofilm.</title>
        <authorList>
            <person name="Kwon K.K."/>
            <person name="Lee Y.K."/>
            <person name="Lee H.K."/>
        </authorList>
    </citation>
    <scope>NUCLEOTIDE SEQUENCE [LARGE SCALE GENOMIC DNA]</scope>
    <source>
        <strain evidence="3 4">KCCM 42265</strain>
    </source>
</reference>
<evidence type="ECO:0000259" key="2">
    <source>
        <dbReference type="Pfam" id="PF13239"/>
    </source>
</evidence>
<dbReference type="Pfam" id="PF13239">
    <property type="entry name" value="2TM"/>
    <property type="match status" value="1"/>
</dbReference>
<keyword evidence="1" id="KW-0472">Membrane</keyword>
<dbReference type="InterPro" id="IPR025698">
    <property type="entry name" value="2TM_dom"/>
</dbReference>
<dbReference type="AlphaFoldDB" id="A0A7H9AKL2"/>
<proteinExistence type="predicted"/>
<dbReference type="Proteomes" id="UP000509302">
    <property type="component" value="Chromosome"/>
</dbReference>
<evidence type="ECO:0000313" key="4">
    <source>
        <dbReference type="Proteomes" id="UP000509302"/>
    </source>
</evidence>
<sequence>MKSKRSTKYERAKLKVTRIRGFYNHLAVYIVVNIALLFLRKQVTTTILSEEALGDTGFVHWLNWNIFGTPIIWGLFLLLHAIKVFEWTPFFNSNWEERQIQKHMKNNQL</sequence>